<dbReference type="InterPro" id="IPR016024">
    <property type="entry name" value="ARM-type_fold"/>
</dbReference>
<dbReference type="PROSITE" id="PS50176">
    <property type="entry name" value="ARM_REPEAT"/>
    <property type="match status" value="4"/>
</dbReference>
<comment type="caution">
    <text evidence="2">The sequence shown here is derived from an EMBL/GenBank/DDBJ whole genome shotgun (WGS) entry which is preliminary data.</text>
</comment>
<proteinExistence type="predicted"/>
<reference evidence="2 3" key="1">
    <citation type="submission" date="2024-11" db="EMBL/GenBank/DDBJ databases">
        <title>Adaptive evolution of stress response genes in parasites aligns with host niche diversity.</title>
        <authorList>
            <person name="Hahn C."/>
            <person name="Resl P."/>
        </authorList>
    </citation>
    <scope>NUCLEOTIDE SEQUENCE [LARGE SCALE GENOMIC DNA]</scope>
    <source>
        <strain evidence="2">EGGRZ-B1_66</strain>
        <tissue evidence="2">Body</tissue>
    </source>
</reference>
<keyword evidence="3" id="KW-1185">Reference proteome</keyword>
<gene>
    <name evidence="2" type="primary">RAB11A</name>
    <name evidence="2" type="ORF">Ciccas_001158</name>
</gene>
<feature type="repeat" description="ARM" evidence="1">
    <location>
        <begin position="265"/>
        <end position="307"/>
    </location>
</feature>
<dbReference type="PANTHER" id="PTHR45976">
    <property type="entry name" value="ARMADILLO SEGMENT POLARITY PROTEIN"/>
    <property type="match status" value="1"/>
</dbReference>
<sequence>MNQMEDTQIRTALLVHSYARDPAARQGLNSIQMIDTLVMVLHKSTNQQIQDDVALTLQHLSKIDTAAREIIRNLPIAQLLQMLRHPSDIIVFTAISILHQYIYHFNCEVLDEIRKLHGPHLIAELFDDPLIDEPDLSPEKISSSKSPMPDAKRFFRILTIAADTIRYLAFEHEPTKIILLSTTLNKRIVQLLTTQTRRDKLRFSLARLVKVLSVCPDSKVSLVKAGAVQALGELLFSQHSSLIQEGLWALRNLSDQAIHLTEIRALISRLIQLLQSHEEHIATCSAGCLCNLTCQNPVNKALLVELGGVAPLCQTLVENRTREEITEPVCSALRHITHQNTNKDAAIYQIKQSNCIGTIVNLLSFGNDPSSTVLLPLVKAVLGLVRNLALDKEARKSMRELGGIKNLSVVFLRGRQLLQRQIEELEEGSRLSVTYSTLAGVEATFQQFFIEGVRVDHVVELALASLHSMAKDQKCREEMVHTPGLLTGTVQTLYLRSQDLQRAALGFLSELSVSSRSGEAIEREGAIPKLTELIQSSDEAIAAYSAAILHRASYHKPSDYRKRLNQELRQSLFDNGILDEESLGMVEPLSWRDTLNQYGNLNSQASANPEQMLQSNNNGYLNSAFAKGNNNRMNYVA</sequence>
<feature type="repeat" description="ARM" evidence="1">
    <location>
        <begin position="307"/>
        <end position="347"/>
    </location>
</feature>
<feature type="repeat" description="ARM" evidence="1">
    <location>
        <begin position="226"/>
        <end position="254"/>
    </location>
</feature>
<dbReference type="InterPro" id="IPR013284">
    <property type="entry name" value="Beta-catenin"/>
</dbReference>
<evidence type="ECO:0000256" key="1">
    <source>
        <dbReference type="PROSITE-ProRule" id="PRU00259"/>
    </source>
</evidence>
<name>A0ABD2QLB3_9PLAT</name>
<feature type="repeat" description="ARM" evidence="1">
    <location>
        <begin position="354"/>
        <end position="403"/>
    </location>
</feature>
<dbReference type="Pfam" id="PF00514">
    <property type="entry name" value="Arm"/>
    <property type="match status" value="1"/>
</dbReference>
<evidence type="ECO:0000313" key="2">
    <source>
        <dbReference type="EMBL" id="KAL3320157.1"/>
    </source>
</evidence>
<dbReference type="SMART" id="SM00185">
    <property type="entry name" value="ARM"/>
    <property type="match status" value="8"/>
</dbReference>
<dbReference type="Gene3D" id="1.25.10.10">
    <property type="entry name" value="Leucine-rich Repeat Variant"/>
    <property type="match status" value="1"/>
</dbReference>
<dbReference type="EMBL" id="JBJKFK010000072">
    <property type="protein sequence ID" value="KAL3320157.1"/>
    <property type="molecule type" value="Genomic_DNA"/>
</dbReference>
<dbReference type="InterPro" id="IPR011989">
    <property type="entry name" value="ARM-like"/>
</dbReference>
<evidence type="ECO:0000313" key="3">
    <source>
        <dbReference type="Proteomes" id="UP001626550"/>
    </source>
</evidence>
<organism evidence="2 3">
    <name type="scientific">Cichlidogyrus casuarinus</name>
    <dbReference type="NCBI Taxonomy" id="1844966"/>
    <lineage>
        <taxon>Eukaryota</taxon>
        <taxon>Metazoa</taxon>
        <taxon>Spiralia</taxon>
        <taxon>Lophotrochozoa</taxon>
        <taxon>Platyhelminthes</taxon>
        <taxon>Monogenea</taxon>
        <taxon>Monopisthocotylea</taxon>
        <taxon>Dactylogyridea</taxon>
        <taxon>Ancyrocephalidae</taxon>
        <taxon>Cichlidogyrus</taxon>
    </lineage>
</organism>
<dbReference type="AlphaFoldDB" id="A0ABD2QLB3"/>
<dbReference type="InterPro" id="IPR000225">
    <property type="entry name" value="Armadillo"/>
</dbReference>
<accession>A0ABD2QLB3</accession>
<protein>
    <submittedName>
        <fullName evidence="2">Ras- protein Rab-11A</fullName>
    </submittedName>
</protein>
<dbReference type="SUPFAM" id="SSF48371">
    <property type="entry name" value="ARM repeat"/>
    <property type="match status" value="2"/>
</dbReference>
<dbReference type="Proteomes" id="UP001626550">
    <property type="component" value="Unassembled WGS sequence"/>
</dbReference>